<gene>
    <name evidence="2" type="ORF">OV287_08015</name>
</gene>
<organism evidence="2 3">
    <name type="scientific">Archangium lansingense</name>
    <dbReference type="NCBI Taxonomy" id="2995310"/>
    <lineage>
        <taxon>Bacteria</taxon>
        <taxon>Pseudomonadati</taxon>
        <taxon>Myxococcota</taxon>
        <taxon>Myxococcia</taxon>
        <taxon>Myxococcales</taxon>
        <taxon>Cystobacterineae</taxon>
        <taxon>Archangiaceae</taxon>
        <taxon>Archangium</taxon>
    </lineage>
</organism>
<keyword evidence="1" id="KW-0472">Membrane</keyword>
<dbReference type="RefSeq" id="WP_267533396.1">
    <property type="nucleotide sequence ID" value="NZ_JAPNKA010000001.1"/>
</dbReference>
<dbReference type="InterPro" id="IPR018678">
    <property type="entry name" value="DUF2160_TM"/>
</dbReference>
<evidence type="ECO:0000313" key="2">
    <source>
        <dbReference type="EMBL" id="MCY1074430.1"/>
    </source>
</evidence>
<evidence type="ECO:0000256" key="1">
    <source>
        <dbReference type="SAM" id="Phobius"/>
    </source>
</evidence>
<dbReference type="Pfam" id="PF09928">
    <property type="entry name" value="DUF2160"/>
    <property type="match status" value="1"/>
</dbReference>
<comment type="caution">
    <text evidence="2">The sequence shown here is derived from an EMBL/GenBank/DDBJ whole genome shotgun (WGS) entry which is preliminary data.</text>
</comment>
<sequence length="92" mass="10174">MDLEWMAWTAPTAGFFVVIALLLAAYTVWGIRSPSLPRRGLLPMATTRGDRLFVGLMGSAFIHLAWVGLTDASVWFAVGLSLLFMLFIARWG</sequence>
<protein>
    <submittedName>
        <fullName evidence="2">DUF2160 domain-containing protein</fullName>
    </submittedName>
</protein>
<keyword evidence="3" id="KW-1185">Reference proteome</keyword>
<feature type="transmembrane region" description="Helical" evidence="1">
    <location>
        <begin position="12"/>
        <end position="31"/>
    </location>
</feature>
<keyword evidence="1" id="KW-1133">Transmembrane helix</keyword>
<keyword evidence="1" id="KW-0812">Transmembrane</keyword>
<dbReference type="Proteomes" id="UP001207654">
    <property type="component" value="Unassembled WGS sequence"/>
</dbReference>
<evidence type="ECO:0000313" key="3">
    <source>
        <dbReference type="Proteomes" id="UP001207654"/>
    </source>
</evidence>
<feature type="transmembrane region" description="Helical" evidence="1">
    <location>
        <begin position="74"/>
        <end position="91"/>
    </location>
</feature>
<dbReference type="EMBL" id="JAPNKA010000001">
    <property type="protein sequence ID" value="MCY1074430.1"/>
    <property type="molecule type" value="Genomic_DNA"/>
</dbReference>
<proteinExistence type="predicted"/>
<reference evidence="2 3" key="1">
    <citation type="submission" date="2022-11" db="EMBL/GenBank/DDBJ databases">
        <title>Minimal conservation of predation-associated metabolite biosynthetic gene clusters underscores biosynthetic potential of Myxococcota including descriptions for ten novel species: Archangium lansinium sp. nov., Myxococcus landrumus sp. nov., Nannocystis bai.</title>
        <authorList>
            <person name="Ahearne A."/>
            <person name="Stevens C."/>
            <person name="Phillips K."/>
        </authorList>
    </citation>
    <scope>NUCLEOTIDE SEQUENCE [LARGE SCALE GENOMIC DNA]</scope>
    <source>
        <strain evidence="2 3">MIWBW</strain>
    </source>
</reference>
<name>A0ABT3ZYF0_9BACT</name>
<accession>A0ABT3ZYF0</accession>
<feature type="transmembrane region" description="Helical" evidence="1">
    <location>
        <begin position="52"/>
        <end position="68"/>
    </location>
</feature>